<sequence>MNPPAAFLAGRQARNETLSNTLVELSAQVGQLQAREQALTTMIKLKDKDIIEAVNHIADCSGKF</sequence>
<name>A0A2J8MD42_PANTR</name>
<reference evidence="1 2" key="1">
    <citation type="submission" date="2017-12" db="EMBL/GenBank/DDBJ databases">
        <title>High-resolution comparative analysis of great ape genomes.</title>
        <authorList>
            <person name="Pollen A."/>
            <person name="Hastie A."/>
            <person name="Hormozdiari F."/>
            <person name="Dougherty M."/>
            <person name="Liu R."/>
            <person name="Chaisson M."/>
            <person name="Hoppe E."/>
            <person name="Hill C."/>
            <person name="Pang A."/>
            <person name="Hillier L."/>
            <person name="Baker C."/>
            <person name="Armstrong J."/>
            <person name="Shendure J."/>
            <person name="Paten B."/>
            <person name="Wilson R."/>
            <person name="Chao H."/>
            <person name="Schneider V."/>
            <person name="Ventura M."/>
            <person name="Kronenberg Z."/>
            <person name="Murali S."/>
            <person name="Gordon D."/>
            <person name="Cantsilieris S."/>
            <person name="Munson K."/>
            <person name="Nelson B."/>
            <person name="Raja A."/>
            <person name="Underwood J."/>
            <person name="Diekhans M."/>
            <person name="Fiddes I."/>
            <person name="Haussler D."/>
            <person name="Eichler E."/>
        </authorList>
    </citation>
    <scope>NUCLEOTIDE SEQUENCE [LARGE SCALE GENOMIC DNA]</scope>
    <source>
        <strain evidence="1">Yerkes chimp pedigree #C0471</strain>
    </source>
</reference>
<evidence type="ECO:0000313" key="2">
    <source>
        <dbReference type="Proteomes" id="UP000236370"/>
    </source>
</evidence>
<comment type="caution">
    <text evidence="1">The sequence shown here is derived from an EMBL/GenBank/DDBJ whole genome shotgun (WGS) entry which is preliminary data.</text>
</comment>
<accession>A0A2J8MD42</accession>
<protein>
    <submittedName>
        <fullName evidence="1">CCDC62 isoform 6</fullName>
    </submittedName>
</protein>
<dbReference type="EMBL" id="NBAG03000260">
    <property type="protein sequence ID" value="PNI57426.1"/>
    <property type="molecule type" value="Genomic_DNA"/>
</dbReference>
<proteinExistence type="predicted"/>
<dbReference type="AlphaFoldDB" id="A0A2J8MD42"/>
<gene>
    <name evidence="1" type="ORF">CK820_G0021589</name>
</gene>
<dbReference type="SMR" id="A0A2J8MD42"/>
<evidence type="ECO:0000313" key="1">
    <source>
        <dbReference type="EMBL" id="PNI57426.1"/>
    </source>
</evidence>
<feature type="non-terminal residue" evidence="1">
    <location>
        <position position="64"/>
    </location>
</feature>
<organism evidence="1 2">
    <name type="scientific">Pan troglodytes</name>
    <name type="common">Chimpanzee</name>
    <dbReference type="NCBI Taxonomy" id="9598"/>
    <lineage>
        <taxon>Eukaryota</taxon>
        <taxon>Metazoa</taxon>
        <taxon>Chordata</taxon>
        <taxon>Craniata</taxon>
        <taxon>Vertebrata</taxon>
        <taxon>Euteleostomi</taxon>
        <taxon>Mammalia</taxon>
        <taxon>Eutheria</taxon>
        <taxon>Euarchontoglires</taxon>
        <taxon>Primates</taxon>
        <taxon>Haplorrhini</taxon>
        <taxon>Catarrhini</taxon>
        <taxon>Hominidae</taxon>
        <taxon>Pan</taxon>
    </lineage>
</organism>
<dbReference type="Proteomes" id="UP000236370">
    <property type="component" value="Unassembled WGS sequence"/>
</dbReference>